<keyword evidence="3" id="KW-1185">Reference proteome</keyword>
<dbReference type="Pfam" id="PF13649">
    <property type="entry name" value="Methyltransf_25"/>
    <property type="match status" value="1"/>
</dbReference>
<dbReference type="RefSeq" id="WP_110850897.1">
    <property type="nucleotide sequence ID" value="NZ_QKLZ01000001.1"/>
</dbReference>
<sequence length="166" mass="16787">MTTAHRHEHAAALVVSAGPAVVLEIGCGNGAVLELLAERLPQARLIGLDRSATALARAAGRLREQVAAGRVTLVQAAIVELGLPAASVDVAVAVNVNVFWTSSAAAELAVLARVLRPGGELHLVVAPPSPDPRVRAGTEGSLRRAGWTTTAVAEHGGVVAVSATPG</sequence>
<dbReference type="InterPro" id="IPR029063">
    <property type="entry name" value="SAM-dependent_MTases_sf"/>
</dbReference>
<keyword evidence="2" id="KW-0808">Transferase</keyword>
<dbReference type="AlphaFoldDB" id="A0A2Y8ZXN7"/>
<dbReference type="OrthoDB" id="9795085at2"/>
<dbReference type="EMBL" id="UETB01000001">
    <property type="protein sequence ID" value="SSA36745.1"/>
    <property type="molecule type" value="Genomic_DNA"/>
</dbReference>
<keyword evidence="2" id="KW-0489">Methyltransferase</keyword>
<evidence type="ECO:0000313" key="3">
    <source>
        <dbReference type="Proteomes" id="UP000250222"/>
    </source>
</evidence>
<dbReference type="SUPFAM" id="SSF53335">
    <property type="entry name" value="S-adenosyl-L-methionine-dependent methyltransferases"/>
    <property type="match status" value="1"/>
</dbReference>
<name>A0A2Y8ZXN7_9MICO</name>
<feature type="domain" description="Methyltransferase" evidence="1">
    <location>
        <begin position="22"/>
        <end position="119"/>
    </location>
</feature>
<dbReference type="InterPro" id="IPR041698">
    <property type="entry name" value="Methyltransf_25"/>
</dbReference>
<dbReference type="GO" id="GO:0008168">
    <property type="term" value="F:methyltransferase activity"/>
    <property type="evidence" value="ECO:0007669"/>
    <property type="project" value="UniProtKB-KW"/>
</dbReference>
<gene>
    <name evidence="2" type="ORF">SAMN05216184_101407</name>
</gene>
<dbReference type="PANTHER" id="PTHR42912">
    <property type="entry name" value="METHYLTRANSFERASE"/>
    <property type="match status" value="1"/>
</dbReference>
<dbReference type="CDD" id="cd02440">
    <property type="entry name" value="AdoMet_MTases"/>
    <property type="match status" value="1"/>
</dbReference>
<dbReference type="Proteomes" id="UP000250222">
    <property type="component" value="Unassembled WGS sequence"/>
</dbReference>
<dbReference type="GO" id="GO:0032259">
    <property type="term" value="P:methylation"/>
    <property type="evidence" value="ECO:0007669"/>
    <property type="project" value="UniProtKB-KW"/>
</dbReference>
<reference evidence="2 3" key="1">
    <citation type="submission" date="2016-10" db="EMBL/GenBank/DDBJ databases">
        <authorList>
            <person name="Cai Z."/>
        </authorList>
    </citation>
    <scope>NUCLEOTIDE SEQUENCE [LARGE SCALE GENOMIC DNA]</scope>
    <source>
        <strain evidence="2 3">CGMCC 1.10826</strain>
    </source>
</reference>
<dbReference type="InterPro" id="IPR050508">
    <property type="entry name" value="Methyltransf_Superfamily"/>
</dbReference>
<organism evidence="2 3">
    <name type="scientific">Georgenia satyanarayanai</name>
    <dbReference type="NCBI Taxonomy" id="860221"/>
    <lineage>
        <taxon>Bacteria</taxon>
        <taxon>Bacillati</taxon>
        <taxon>Actinomycetota</taxon>
        <taxon>Actinomycetes</taxon>
        <taxon>Micrococcales</taxon>
        <taxon>Bogoriellaceae</taxon>
        <taxon>Georgenia</taxon>
    </lineage>
</organism>
<accession>A0A2Y8ZXN7</accession>
<protein>
    <submittedName>
        <fullName evidence="2">Methyltransferase domain-containing protein</fullName>
    </submittedName>
</protein>
<evidence type="ECO:0000259" key="1">
    <source>
        <dbReference type="Pfam" id="PF13649"/>
    </source>
</evidence>
<evidence type="ECO:0000313" key="2">
    <source>
        <dbReference type="EMBL" id="SSA36745.1"/>
    </source>
</evidence>
<proteinExistence type="predicted"/>
<dbReference type="Gene3D" id="3.40.50.150">
    <property type="entry name" value="Vaccinia Virus protein VP39"/>
    <property type="match status" value="1"/>
</dbReference>